<dbReference type="InterPro" id="IPR036864">
    <property type="entry name" value="Zn2-C6_fun-type_DNA-bd_sf"/>
</dbReference>
<evidence type="ECO:0000259" key="7">
    <source>
        <dbReference type="PROSITE" id="PS50048"/>
    </source>
</evidence>
<dbReference type="SUPFAM" id="SSF57701">
    <property type="entry name" value="Zn2/Cys6 DNA-binding domain"/>
    <property type="match status" value="1"/>
</dbReference>
<feature type="compositionally biased region" description="Polar residues" evidence="6">
    <location>
        <begin position="1"/>
        <end position="15"/>
    </location>
</feature>
<gene>
    <name evidence="8" type="ORF">J7T54_006510</name>
</gene>
<dbReference type="Pfam" id="PF00172">
    <property type="entry name" value="Zn_clus"/>
    <property type="match status" value="1"/>
</dbReference>
<dbReference type="OrthoDB" id="3522308at2759"/>
<dbReference type="PANTHER" id="PTHR47338">
    <property type="entry name" value="ZN(II)2CYS6 TRANSCRIPTION FACTOR (EUROFUNG)-RELATED"/>
    <property type="match status" value="1"/>
</dbReference>
<feature type="region of interest" description="Disordered" evidence="6">
    <location>
        <begin position="1"/>
        <end position="26"/>
    </location>
</feature>
<dbReference type="InterPro" id="IPR050815">
    <property type="entry name" value="TF_fung"/>
</dbReference>
<proteinExistence type="predicted"/>
<sequence length="493" mass="55832">MVTAFQSSPGGSSKSPMERPSERAHRACEKCTRTKKKCDKALPECSRCQRLASECSYDYIFTAPTTAIVDPGTQGSAGSPHDYMTGMARFNIFDTDLELPSAMIMNLFNAKGFSWHEAVSLYFRTTNMWLSAVHEQRFRQKLERLDRNGLPREPEMALLVVCMHLVTQHADSGRPVMPDGKEMLSLPAYVVAKRVFSILRGLGAPSIEIVQSATLLCLYEFGHGDFPRAYVTVGDAYTTAASMGIRPGKYREAERDWAVPPEDEEKWDLYWAMLIVDRLIRFERRLMWKEFHVPSPVEDDLLPTTNYTETYHSGRPPSVASFAELDVATRSLVEAMVLQASTWGEYYECFATCTCLLLLLYCSYLCTIRPSEVYTNTNNLEVLKAIAGINFTIRIIADTTRDLNQHLARQPEMLATCSPVTPYSAYHSLAALSNFEHVIWEADTRFHDIYSTLHFFAKRWGVAGQLVKRIEEFLGTKDEEGAPLLDFSFLSRT</sequence>
<keyword evidence="5" id="KW-0539">Nucleus</keyword>
<dbReference type="AlphaFoldDB" id="A0A9P9Y6Y8"/>
<dbReference type="CDD" id="cd12148">
    <property type="entry name" value="fungal_TF_MHR"/>
    <property type="match status" value="1"/>
</dbReference>
<protein>
    <recommendedName>
        <fullName evidence="7">Zn(2)-C6 fungal-type domain-containing protein</fullName>
    </recommendedName>
</protein>
<dbReference type="PROSITE" id="PS00463">
    <property type="entry name" value="ZN2_CY6_FUNGAL_1"/>
    <property type="match status" value="1"/>
</dbReference>
<evidence type="ECO:0000256" key="1">
    <source>
        <dbReference type="ARBA" id="ARBA00004123"/>
    </source>
</evidence>
<evidence type="ECO:0000256" key="2">
    <source>
        <dbReference type="ARBA" id="ARBA00022723"/>
    </source>
</evidence>
<evidence type="ECO:0000313" key="9">
    <source>
        <dbReference type="Proteomes" id="UP001055219"/>
    </source>
</evidence>
<reference evidence="8" key="2">
    <citation type="submission" date="2022-07" db="EMBL/GenBank/DDBJ databases">
        <authorList>
            <person name="Goncalves M.F.M."/>
            <person name="Hilario S."/>
            <person name="Van De Peer Y."/>
            <person name="Esteves A.C."/>
            <person name="Alves A."/>
        </authorList>
    </citation>
    <scope>NUCLEOTIDE SEQUENCE</scope>
    <source>
        <strain evidence="8">MUM 19.33</strain>
    </source>
</reference>
<keyword evidence="2" id="KW-0479">Metal-binding</keyword>
<evidence type="ECO:0000313" key="8">
    <source>
        <dbReference type="EMBL" id="KAI6784465.1"/>
    </source>
</evidence>
<dbReference type="Gene3D" id="4.10.240.10">
    <property type="entry name" value="Zn(2)-C6 fungal-type DNA-binding domain"/>
    <property type="match status" value="1"/>
</dbReference>
<organism evidence="8 9">
    <name type="scientific">Emericellopsis cladophorae</name>
    <dbReference type="NCBI Taxonomy" id="2686198"/>
    <lineage>
        <taxon>Eukaryota</taxon>
        <taxon>Fungi</taxon>
        <taxon>Dikarya</taxon>
        <taxon>Ascomycota</taxon>
        <taxon>Pezizomycotina</taxon>
        <taxon>Sordariomycetes</taxon>
        <taxon>Hypocreomycetidae</taxon>
        <taxon>Hypocreales</taxon>
        <taxon>Bionectriaceae</taxon>
        <taxon>Emericellopsis</taxon>
    </lineage>
</organism>
<evidence type="ECO:0000256" key="6">
    <source>
        <dbReference type="SAM" id="MobiDB-lite"/>
    </source>
</evidence>
<dbReference type="CDD" id="cd00067">
    <property type="entry name" value="GAL4"/>
    <property type="match status" value="1"/>
</dbReference>
<dbReference type="Pfam" id="PF04082">
    <property type="entry name" value="Fungal_trans"/>
    <property type="match status" value="1"/>
</dbReference>
<evidence type="ECO:0000256" key="3">
    <source>
        <dbReference type="ARBA" id="ARBA00023015"/>
    </source>
</evidence>
<feature type="compositionally biased region" description="Basic and acidic residues" evidence="6">
    <location>
        <begin position="16"/>
        <end position="26"/>
    </location>
</feature>
<keyword evidence="3" id="KW-0805">Transcription regulation</keyword>
<dbReference type="GeneID" id="75832988"/>
<dbReference type="SMART" id="SM00066">
    <property type="entry name" value="GAL4"/>
    <property type="match status" value="1"/>
</dbReference>
<evidence type="ECO:0000256" key="5">
    <source>
        <dbReference type="ARBA" id="ARBA00023242"/>
    </source>
</evidence>
<dbReference type="GO" id="GO:0006351">
    <property type="term" value="P:DNA-templated transcription"/>
    <property type="evidence" value="ECO:0007669"/>
    <property type="project" value="InterPro"/>
</dbReference>
<comment type="caution">
    <text evidence="8">The sequence shown here is derived from an EMBL/GenBank/DDBJ whole genome shotgun (WGS) entry which is preliminary data.</text>
</comment>
<feature type="domain" description="Zn(2)-C6 fungal-type" evidence="7">
    <location>
        <begin position="27"/>
        <end position="57"/>
    </location>
</feature>
<dbReference type="GO" id="GO:0003677">
    <property type="term" value="F:DNA binding"/>
    <property type="evidence" value="ECO:0007669"/>
    <property type="project" value="InterPro"/>
</dbReference>
<dbReference type="GO" id="GO:0000981">
    <property type="term" value="F:DNA-binding transcription factor activity, RNA polymerase II-specific"/>
    <property type="evidence" value="ECO:0007669"/>
    <property type="project" value="InterPro"/>
</dbReference>
<dbReference type="InterPro" id="IPR001138">
    <property type="entry name" value="Zn2Cys6_DnaBD"/>
</dbReference>
<keyword evidence="9" id="KW-1185">Reference proteome</keyword>
<dbReference type="RefSeq" id="XP_051365321.1">
    <property type="nucleotide sequence ID" value="XM_051502949.1"/>
</dbReference>
<name>A0A9P9Y6Y8_9HYPO</name>
<dbReference type="InterPro" id="IPR007219">
    <property type="entry name" value="XnlR_reg_dom"/>
</dbReference>
<dbReference type="PROSITE" id="PS50048">
    <property type="entry name" value="ZN2_CY6_FUNGAL_2"/>
    <property type="match status" value="1"/>
</dbReference>
<comment type="subcellular location">
    <subcellularLocation>
        <location evidence="1">Nucleus</location>
    </subcellularLocation>
</comment>
<accession>A0A9P9Y6Y8</accession>
<dbReference type="Proteomes" id="UP001055219">
    <property type="component" value="Unassembled WGS sequence"/>
</dbReference>
<evidence type="ECO:0000256" key="4">
    <source>
        <dbReference type="ARBA" id="ARBA00023163"/>
    </source>
</evidence>
<dbReference type="PANTHER" id="PTHR47338:SF20">
    <property type="entry name" value="ZN(II)2CYS6 TRANSCRIPTION FACTOR (EUROFUNG)"/>
    <property type="match status" value="1"/>
</dbReference>
<dbReference type="EMBL" id="JAGIXG020000004">
    <property type="protein sequence ID" value="KAI6784465.1"/>
    <property type="molecule type" value="Genomic_DNA"/>
</dbReference>
<dbReference type="GO" id="GO:0005634">
    <property type="term" value="C:nucleus"/>
    <property type="evidence" value="ECO:0007669"/>
    <property type="project" value="UniProtKB-SubCell"/>
</dbReference>
<keyword evidence="4" id="KW-0804">Transcription</keyword>
<dbReference type="GO" id="GO:0008270">
    <property type="term" value="F:zinc ion binding"/>
    <property type="evidence" value="ECO:0007669"/>
    <property type="project" value="InterPro"/>
</dbReference>
<reference evidence="8" key="1">
    <citation type="journal article" date="2021" name="J Fungi (Basel)">
        <title>Genomic and Metabolomic Analyses of the Marine Fungus Emericellopsis cladophorae: Insights into Saltwater Adaptability Mechanisms and Its Biosynthetic Potential.</title>
        <authorList>
            <person name="Goncalves M.F.M."/>
            <person name="Hilario S."/>
            <person name="Van de Peer Y."/>
            <person name="Esteves A.C."/>
            <person name="Alves A."/>
        </authorList>
    </citation>
    <scope>NUCLEOTIDE SEQUENCE</scope>
    <source>
        <strain evidence="8">MUM 19.33</strain>
    </source>
</reference>